<dbReference type="OrthoDB" id="668966at2"/>
<evidence type="ECO:0000313" key="3">
    <source>
        <dbReference type="Proteomes" id="UP000192610"/>
    </source>
</evidence>
<feature type="transmembrane region" description="Helical" evidence="1">
    <location>
        <begin position="99"/>
        <end position="119"/>
    </location>
</feature>
<protein>
    <recommendedName>
        <fullName evidence="4">Zinc-ribbon 15 domain-containing protein</fullName>
    </recommendedName>
</protein>
<sequence length="249" mass="27962">MIIFYQIVTKPLVAKQLPDESCPVCGKKGGVEITLYMRYIRAFLPIFGMGRITGVHCGLCSSKIKDPGAPAFRKRTYSDNIADAIKVLRATHRRTTWQLIYPWSLCIVLLLMAGVAAVYGQIIKRGQAHTKELLANPEPGDIYRARWKSIENQTFQLNPVLVKLDHITGDTMFVLLGKKTVGNPYSKKDWEALTTNPDDFYPQEYKVQLSAFKKKTEFLLFGGTPVAYTGGPLSDGTLNIDFDVVLRKK</sequence>
<comment type="caution">
    <text evidence="2">The sequence shown here is derived from an EMBL/GenBank/DDBJ whole genome shotgun (WGS) entry which is preliminary data.</text>
</comment>
<evidence type="ECO:0000256" key="1">
    <source>
        <dbReference type="SAM" id="Phobius"/>
    </source>
</evidence>
<dbReference type="EMBL" id="LVXG01000035">
    <property type="protein sequence ID" value="OQP44229.1"/>
    <property type="molecule type" value="Genomic_DNA"/>
</dbReference>
<keyword evidence="1" id="KW-1133">Transmembrane helix</keyword>
<keyword evidence="1" id="KW-0812">Transmembrane</keyword>
<keyword evidence="1" id="KW-0472">Membrane</keyword>
<name>A0A1V9EDN7_9BACT</name>
<dbReference type="RefSeq" id="WP_081202962.1">
    <property type="nucleotide sequence ID" value="NZ_FOCZ01000004.1"/>
</dbReference>
<reference evidence="3" key="1">
    <citation type="submission" date="2016-04" db="EMBL/GenBank/DDBJ databases">
        <authorList>
            <person name="Chen L."/>
            <person name="Zhuang W."/>
            <person name="Wang G."/>
        </authorList>
    </citation>
    <scope>NUCLEOTIDE SEQUENCE [LARGE SCALE GENOMIC DNA]</scope>
    <source>
        <strain evidence="3">17621</strain>
    </source>
</reference>
<evidence type="ECO:0008006" key="4">
    <source>
        <dbReference type="Google" id="ProtNLM"/>
    </source>
</evidence>
<dbReference type="Proteomes" id="UP000192610">
    <property type="component" value="Unassembled WGS sequence"/>
</dbReference>
<keyword evidence="3" id="KW-1185">Reference proteome</keyword>
<dbReference type="AlphaFoldDB" id="A0A1V9EDN7"/>
<gene>
    <name evidence="2" type="ORF">A4H97_33280</name>
</gene>
<accession>A0A1V9EDN7</accession>
<organism evidence="2 3">
    <name type="scientific">Niastella yeongjuensis</name>
    <dbReference type="NCBI Taxonomy" id="354355"/>
    <lineage>
        <taxon>Bacteria</taxon>
        <taxon>Pseudomonadati</taxon>
        <taxon>Bacteroidota</taxon>
        <taxon>Chitinophagia</taxon>
        <taxon>Chitinophagales</taxon>
        <taxon>Chitinophagaceae</taxon>
        <taxon>Niastella</taxon>
    </lineage>
</organism>
<evidence type="ECO:0000313" key="2">
    <source>
        <dbReference type="EMBL" id="OQP44229.1"/>
    </source>
</evidence>
<proteinExistence type="predicted"/>